<comment type="subcellular location">
    <subcellularLocation>
        <location evidence="1">Membrane</location>
    </subcellularLocation>
</comment>
<dbReference type="GO" id="GO:0051301">
    <property type="term" value="P:cell division"/>
    <property type="evidence" value="ECO:0007669"/>
    <property type="project" value="UniProtKB-KW"/>
</dbReference>
<dbReference type="Gene3D" id="3.90.1310.10">
    <property type="entry name" value="Penicillin-binding protein 2a (Domain 2)"/>
    <property type="match status" value="1"/>
</dbReference>
<comment type="catalytic activity">
    <reaction evidence="9">
        <text>a beta-lactam + H2O = a substituted beta-amino acid</text>
        <dbReference type="Rhea" id="RHEA:20401"/>
        <dbReference type="ChEBI" id="CHEBI:15377"/>
        <dbReference type="ChEBI" id="CHEBI:35627"/>
        <dbReference type="ChEBI" id="CHEBI:140347"/>
        <dbReference type="EC" id="3.5.2.6"/>
    </reaction>
</comment>
<dbReference type="PANTHER" id="PTHR30627:SF24">
    <property type="entry name" value="PENICILLIN-BINDING PROTEIN 4B"/>
    <property type="match status" value="1"/>
</dbReference>
<dbReference type="GO" id="GO:0046677">
    <property type="term" value="P:response to antibiotic"/>
    <property type="evidence" value="ECO:0007669"/>
    <property type="project" value="UniProtKB-UniRule"/>
</dbReference>
<dbReference type="Proteomes" id="UP000321484">
    <property type="component" value="Unassembled WGS sequence"/>
</dbReference>
<dbReference type="GO" id="GO:0008800">
    <property type="term" value="F:beta-lactamase activity"/>
    <property type="evidence" value="ECO:0007669"/>
    <property type="project" value="UniProtKB-UniRule"/>
</dbReference>
<dbReference type="Gene3D" id="3.40.710.10">
    <property type="entry name" value="DD-peptidase/beta-lactamase superfamily"/>
    <property type="match status" value="1"/>
</dbReference>
<dbReference type="Pfam" id="PF03717">
    <property type="entry name" value="PBP_dimer"/>
    <property type="match status" value="1"/>
</dbReference>
<dbReference type="InterPro" id="IPR050515">
    <property type="entry name" value="Beta-lactam/transpept"/>
</dbReference>
<dbReference type="SUPFAM" id="SSF56519">
    <property type="entry name" value="Penicillin binding protein dimerisation domain"/>
    <property type="match status" value="1"/>
</dbReference>
<dbReference type="InterPro" id="IPR001460">
    <property type="entry name" value="PCN-bd_Tpept"/>
</dbReference>
<evidence type="ECO:0000256" key="9">
    <source>
        <dbReference type="RuleBase" id="RU361140"/>
    </source>
</evidence>
<keyword evidence="8 9" id="KW-0046">Antibiotic resistance</keyword>
<sequence length="652" mass="65854">MRTRNERATTTHATAGPRVGRARRLAALLGAVTLVGSGLSACSPGRPEPDAAAQALADGLAGADLSDVLLLDASPEQAGAELTTALEAILDTPPTVTVAAVAVDEDEDTTAHATLAYSWDLGAATPWTYETEATLELVDDAWATHWSLHVVHPDLLPGLVVATERVPAPRGTVLGAGGAVTLVEPRPVLRLGLDKTRVEAAAQAESGRQIAELLGLDPAAFVDRVAASGERAFVEALVVRRDNPGVDLEAVLAVPGALAVEEQRPLAPTRQFARAILGTAGPATAEIIEESDGAVAEGDIAGLSGLQHQYDELLRGRPGLTVLLRRPDTGDETPVFTAEPVPGESLVTTLDPAYQDAAEAVLAGVGPASAIVAMRASTGAVLAAASGPGSDGFPTATTGMYAPGSTFKVVSSLALLRAGLGPDSQVECPERATVDGRAFANFPDYPSSHLGTITLRDAVAQSCNTAFIGTSGMVTAADRASAAAALGLGVEQDLGFPAFLGSVPADATGTDHAASAIGQGRVQASPLAMATVAASVAAGRTVVPWLVGAEPPAAEAPEVPLTAEEAAALADLTRGVVTDGGARFLADVPGAPVLAKTGTAQTGSGDTLHNHVWMIAAQGDLAVAVFVETGEYGSTTAGPLLEQFLGSVPAIG</sequence>
<evidence type="ECO:0000256" key="7">
    <source>
        <dbReference type="ARBA" id="ARBA00023136"/>
    </source>
</evidence>
<comment type="similarity">
    <text evidence="3 9">Belongs to the class-D beta-lactamase family.</text>
</comment>
<dbReference type="GO" id="GO:0017001">
    <property type="term" value="P:antibiotic catabolic process"/>
    <property type="evidence" value="ECO:0007669"/>
    <property type="project" value="InterPro"/>
</dbReference>
<comment type="similarity">
    <text evidence="2">Belongs to the transpeptidase family.</text>
</comment>
<dbReference type="InterPro" id="IPR002137">
    <property type="entry name" value="Beta-lactam_class-D_AS"/>
</dbReference>
<dbReference type="GO" id="GO:0008658">
    <property type="term" value="F:penicillin binding"/>
    <property type="evidence" value="ECO:0007669"/>
    <property type="project" value="InterPro"/>
</dbReference>
<dbReference type="PROSITE" id="PS00337">
    <property type="entry name" value="BETA_LACTAMASE_D"/>
    <property type="match status" value="1"/>
</dbReference>
<keyword evidence="13" id="KW-0132">Cell division</keyword>
<dbReference type="Pfam" id="PF00905">
    <property type="entry name" value="Transpeptidase"/>
    <property type="match status" value="1"/>
</dbReference>
<keyword evidence="6 9" id="KW-0378">Hydrolase</keyword>
<proteinExistence type="inferred from homology"/>
<dbReference type="GO" id="GO:0071555">
    <property type="term" value="P:cell wall organization"/>
    <property type="evidence" value="ECO:0007669"/>
    <property type="project" value="TreeGrafter"/>
</dbReference>
<comment type="caution">
    <text evidence="13">The sequence shown here is derived from an EMBL/GenBank/DDBJ whole genome shotgun (WGS) entry which is preliminary data.</text>
</comment>
<evidence type="ECO:0000256" key="1">
    <source>
        <dbReference type="ARBA" id="ARBA00004370"/>
    </source>
</evidence>
<evidence type="ECO:0000256" key="8">
    <source>
        <dbReference type="ARBA" id="ARBA00023251"/>
    </source>
</evidence>
<keyword evidence="14" id="KW-1185">Reference proteome</keyword>
<dbReference type="InterPro" id="IPR036138">
    <property type="entry name" value="PBP_dimer_sf"/>
</dbReference>
<evidence type="ECO:0000259" key="10">
    <source>
        <dbReference type="Pfam" id="PF00905"/>
    </source>
</evidence>
<dbReference type="EMBL" id="BJYK01000002">
    <property type="protein sequence ID" value="GEN79570.1"/>
    <property type="molecule type" value="Genomic_DNA"/>
</dbReference>
<evidence type="ECO:0000259" key="11">
    <source>
        <dbReference type="Pfam" id="PF03717"/>
    </source>
</evidence>
<feature type="domain" description="NTF2-like N-terminal transpeptidase" evidence="12">
    <location>
        <begin position="95"/>
        <end position="156"/>
    </location>
</feature>
<dbReference type="AlphaFoldDB" id="A0A511YWI7"/>
<evidence type="ECO:0000259" key="12">
    <source>
        <dbReference type="Pfam" id="PF05223"/>
    </source>
</evidence>
<organism evidence="13 14">
    <name type="scientific">Actinotalea fermentans</name>
    <dbReference type="NCBI Taxonomy" id="43671"/>
    <lineage>
        <taxon>Bacteria</taxon>
        <taxon>Bacillati</taxon>
        <taxon>Actinomycetota</taxon>
        <taxon>Actinomycetes</taxon>
        <taxon>Micrococcales</taxon>
        <taxon>Cellulomonadaceae</taxon>
        <taxon>Actinotalea</taxon>
    </lineage>
</organism>
<dbReference type="InterPro" id="IPR007887">
    <property type="entry name" value="MecA_N"/>
</dbReference>
<reference evidence="13 14" key="1">
    <citation type="submission" date="2019-07" db="EMBL/GenBank/DDBJ databases">
        <title>Whole genome shotgun sequence of Actinotalea fermentans NBRC 105374.</title>
        <authorList>
            <person name="Hosoyama A."/>
            <person name="Uohara A."/>
            <person name="Ohji S."/>
            <person name="Ichikawa N."/>
        </authorList>
    </citation>
    <scope>NUCLEOTIDE SEQUENCE [LARGE SCALE GENOMIC DNA]</scope>
    <source>
        <strain evidence="13 14">NBRC 105374</strain>
    </source>
</reference>
<keyword evidence="5" id="KW-0732">Signal</keyword>
<dbReference type="SUPFAM" id="SSF56601">
    <property type="entry name" value="beta-lactamase/transpeptidase-like"/>
    <property type="match status" value="1"/>
</dbReference>
<evidence type="ECO:0000256" key="5">
    <source>
        <dbReference type="ARBA" id="ARBA00022729"/>
    </source>
</evidence>
<dbReference type="InterPro" id="IPR005311">
    <property type="entry name" value="PBP_dimer"/>
</dbReference>
<keyword evidence="13" id="KW-0131">Cell cycle</keyword>
<dbReference type="GO" id="GO:0005886">
    <property type="term" value="C:plasma membrane"/>
    <property type="evidence" value="ECO:0007669"/>
    <property type="project" value="TreeGrafter"/>
</dbReference>
<evidence type="ECO:0000313" key="13">
    <source>
        <dbReference type="EMBL" id="GEN79570.1"/>
    </source>
</evidence>
<evidence type="ECO:0000256" key="6">
    <source>
        <dbReference type="ARBA" id="ARBA00022801"/>
    </source>
</evidence>
<accession>A0A511YWI7</accession>
<evidence type="ECO:0000313" key="14">
    <source>
        <dbReference type="Proteomes" id="UP000321484"/>
    </source>
</evidence>
<dbReference type="GO" id="GO:0071972">
    <property type="term" value="F:peptidoglycan L,D-transpeptidase activity"/>
    <property type="evidence" value="ECO:0007669"/>
    <property type="project" value="TreeGrafter"/>
</dbReference>
<dbReference type="RefSeq" id="WP_261765514.1">
    <property type="nucleotide sequence ID" value="NZ_BJYK01000002.1"/>
</dbReference>
<keyword evidence="7" id="KW-0472">Membrane</keyword>
<dbReference type="PANTHER" id="PTHR30627">
    <property type="entry name" value="PEPTIDOGLYCAN D,D-TRANSPEPTIDASE"/>
    <property type="match status" value="1"/>
</dbReference>
<dbReference type="Pfam" id="PF05223">
    <property type="entry name" value="MecA_N"/>
    <property type="match status" value="1"/>
</dbReference>
<gene>
    <name evidence="13" type="ORF">AFE02nite_13040</name>
</gene>
<evidence type="ECO:0000256" key="2">
    <source>
        <dbReference type="ARBA" id="ARBA00007171"/>
    </source>
</evidence>
<name>A0A511YWI7_9CELL</name>
<evidence type="ECO:0000256" key="4">
    <source>
        <dbReference type="ARBA" id="ARBA00012865"/>
    </source>
</evidence>
<evidence type="ECO:0000256" key="3">
    <source>
        <dbReference type="ARBA" id="ARBA00007898"/>
    </source>
</evidence>
<dbReference type="InterPro" id="IPR012338">
    <property type="entry name" value="Beta-lactam/transpept-like"/>
</dbReference>
<protein>
    <recommendedName>
        <fullName evidence="4 9">Beta-lactamase</fullName>
        <ecNumber evidence="4 9">3.5.2.6</ecNumber>
    </recommendedName>
</protein>
<feature type="domain" description="Penicillin-binding protein dimerisation" evidence="11">
    <location>
        <begin position="166"/>
        <end position="322"/>
    </location>
</feature>
<feature type="domain" description="Penicillin-binding protein transpeptidase" evidence="10">
    <location>
        <begin position="370"/>
        <end position="645"/>
    </location>
</feature>
<dbReference type="EC" id="3.5.2.6" evidence="4 9"/>